<dbReference type="InterPro" id="IPR051800">
    <property type="entry name" value="PqiA-PqiB_transport"/>
</dbReference>
<keyword evidence="2" id="KW-1003">Cell membrane</keyword>
<reference evidence="9 10" key="1">
    <citation type="submission" date="2023-01" db="EMBL/GenBank/DDBJ databases">
        <title>Cultivation and genomic characterization of new, ubiquitous marine nitrite-oxidizing bacteria from the Nitrospirales.</title>
        <authorList>
            <person name="Mueller A.J."/>
            <person name="Daebeler A."/>
            <person name="Herbold C.W."/>
            <person name="Kirkegaard R.H."/>
            <person name="Daims H."/>
        </authorList>
    </citation>
    <scope>NUCLEOTIDE SEQUENCE [LARGE SCALE GENOMIC DNA]</scope>
    <source>
        <strain evidence="9 10">VA</strain>
    </source>
</reference>
<evidence type="ECO:0000256" key="7">
    <source>
        <dbReference type="SAM" id="Phobius"/>
    </source>
</evidence>
<protein>
    <submittedName>
        <fullName evidence="9">MlaD family protein</fullName>
    </submittedName>
</protein>
<dbReference type="Proteomes" id="UP001302719">
    <property type="component" value="Chromosome"/>
</dbReference>
<dbReference type="RefSeq" id="WP_312642220.1">
    <property type="nucleotide sequence ID" value="NZ_CP116967.1"/>
</dbReference>
<dbReference type="EMBL" id="CP116967">
    <property type="protein sequence ID" value="WNM57573.1"/>
    <property type="molecule type" value="Genomic_DNA"/>
</dbReference>
<feature type="domain" description="Mce/MlaD" evidence="8">
    <location>
        <begin position="51"/>
        <end position="141"/>
    </location>
</feature>
<dbReference type="InterPro" id="IPR003399">
    <property type="entry name" value="Mce/MlaD"/>
</dbReference>
<evidence type="ECO:0000256" key="2">
    <source>
        <dbReference type="ARBA" id="ARBA00022475"/>
    </source>
</evidence>
<evidence type="ECO:0000313" key="10">
    <source>
        <dbReference type="Proteomes" id="UP001302719"/>
    </source>
</evidence>
<dbReference type="PANTHER" id="PTHR30462">
    <property type="entry name" value="INTERMEMBRANE TRANSPORT PROTEIN PQIB-RELATED"/>
    <property type="match status" value="1"/>
</dbReference>
<evidence type="ECO:0000256" key="3">
    <source>
        <dbReference type="ARBA" id="ARBA00022519"/>
    </source>
</evidence>
<proteinExistence type="predicted"/>
<evidence type="ECO:0000256" key="6">
    <source>
        <dbReference type="ARBA" id="ARBA00023136"/>
    </source>
</evidence>
<sequence>MKDKEFNPGDFEDLPKATVQKKRGISIVWIIPIVAALIGGWLIFKTISEKGPTVTITFKDGAGLETGKTKIKYKSIEVGTVKTVHISHDLSHVVVTAELGKQAEPHLTENAQFWVVRPRLGLGGISGLETLVSGAYIAMDPRPGPSARTFTGLEKPPGVTREDQGAQFQLQAENLGSSAPGAPVFYHDIQVGRVLDYALDKEGEGVLIDIFIQAPHHLRVRDTSRFWQLSGFEVSFGAEGLDVKMESLSSLLTGGIAFDTPATAGGSGEPSQPGTAFKLFENFTSIQDEKYVMTRPFVINFDGSVRGLSVGAPVEFRGIKIGIVSDIAVKLDPKTLEIKIPVLIEIQPERITTIQVVQSHVLEDQYAIIKHMVKRGLRAQLLTGSLLTGQLFVGLDFHQNLPEKELIMSGKYPEIPAVPAAMDELRRTVTDVMAEVRRLPLDKIAKEILETVEGGNRLVNSPDTQKAVHNLNAALGNVEKFTEGLDRQVDTLMTNLDNTLVMVQKGIQQIDPNSPAAVNMNSALKELSAAARSIRVLADYLEQHPEALVKGKH</sequence>
<dbReference type="PANTHER" id="PTHR30462:SF0">
    <property type="entry name" value="INTERMEMBRANE TRANSPORT PROTEIN YEBT"/>
    <property type="match status" value="1"/>
</dbReference>
<evidence type="ECO:0000313" key="9">
    <source>
        <dbReference type="EMBL" id="WNM57573.1"/>
    </source>
</evidence>
<keyword evidence="10" id="KW-1185">Reference proteome</keyword>
<keyword evidence="6 7" id="KW-0472">Membrane</keyword>
<evidence type="ECO:0000256" key="4">
    <source>
        <dbReference type="ARBA" id="ARBA00022692"/>
    </source>
</evidence>
<feature type="transmembrane region" description="Helical" evidence="7">
    <location>
        <begin position="24"/>
        <end position="44"/>
    </location>
</feature>
<organism evidence="9 10">
    <name type="scientific">Candidatus Nitrospira allomarina</name>
    <dbReference type="NCBI Taxonomy" id="3020900"/>
    <lineage>
        <taxon>Bacteria</taxon>
        <taxon>Pseudomonadati</taxon>
        <taxon>Nitrospirota</taxon>
        <taxon>Nitrospiria</taxon>
        <taxon>Nitrospirales</taxon>
        <taxon>Nitrospiraceae</taxon>
        <taxon>Nitrospira</taxon>
    </lineage>
</organism>
<dbReference type="AlphaFoldDB" id="A0AA96GEU0"/>
<evidence type="ECO:0000256" key="1">
    <source>
        <dbReference type="ARBA" id="ARBA00004533"/>
    </source>
</evidence>
<gene>
    <name evidence="9" type="ORF">PP769_16620</name>
</gene>
<keyword evidence="5 7" id="KW-1133">Transmembrane helix</keyword>
<keyword evidence="3" id="KW-0997">Cell inner membrane</keyword>
<comment type="subcellular location">
    <subcellularLocation>
        <location evidence="1">Cell inner membrane</location>
    </subcellularLocation>
</comment>
<accession>A0AA96GEU0</accession>
<name>A0AA96GEU0_9BACT</name>
<feature type="domain" description="Mce/MlaD" evidence="8">
    <location>
        <begin position="298"/>
        <end position="396"/>
    </location>
</feature>
<feature type="domain" description="Mce/MlaD" evidence="8">
    <location>
        <begin position="166"/>
        <end position="225"/>
    </location>
</feature>
<dbReference type="KEGG" id="nall:PP769_16620"/>
<dbReference type="GO" id="GO:0005886">
    <property type="term" value="C:plasma membrane"/>
    <property type="evidence" value="ECO:0007669"/>
    <property type="project" value="UniProtKB-SubCell"/>
</dbReference>
<keyword evidence="4 7" id="KW-0812">Transmembrane</keyword>
<evidence type="ECO:0000259" key="8">
    <source>
        <dbReference type="Pfam" id="PF02470"/>
    </source>
</evidence>
<dbReference type="Pfam" id="PF02470">
    <property type="entry name" value="MlaD"/>
    <property type="match status" value="3"/>
</dbReference>
<evidence type="ECO:0000256" key="5">
    <source>
        <dbReference type="ARBA" id="ARBA00022989"/>
    </source>
</evidence>